<proteinExistence type="predicted"/>
<evidence type="ECO:0000313" key="2">
    <source>
        <dbReference type="Proteomes" id="UP000015104"/>
    </source>
</evidence>
<reference evidence="2" key="1">
    <citation type="submission" date="2011-08" db="EMBL/GenBank/DDBJ databases">
        <authorList>
            <person name="Rombauts S."/>
        </authorList>
    </citation>
    <scope>NUCLEOTIDE SEQUENCE</scope>
    <source>
        <strain evidence="2">London</strain>
    </source>
</reference>
<dbReference type="AlphaFoldDB" id="T1KR90"/>
<sequence>MQTYLHPYNLKDCLKNHSLKV</sequence>
<organism evidence="1 2">
    <name type="scientific">Tetranychus urticae</name>
    <name type="common">Two-spotted spider mite</name>
    <dbReference type="NCBI Taxonomy" id="32264"/>
    <lineage>
        <taxon>Eukaryota</taxon>
        <taxon>Metazoa</taxon>
        <taxon>Ecdysozoa</taxon>
        <taxon>Arthropoda</taxon>
        <taxon>Chelicerata</taxon>
        <taxon>Arachnida</taxon>
        <taxon>Acari</taxon>
        <taxon>Acariformes</taxon>
        <taxon>Trombidiformes</taxon>
        <taxon>Prostigmata</taxon>
        <taxon>Eleutherengona</taxon>
        <taxon>Raphignathae</taxon>
        <taxon>Tetranychoidea</taxon>
        <taxon>Tetranychidae</taxon>
        <taxon>Tetranychus</taxon>
    </lineage>
</organism>
<dbReference type="HOGENOM" id="CLU_3427053_0_0_1"/>
<dbReference type="EnsemblMetazoa" id="tetur18g02680.1">
    <property type="protein sequence ID" value="tetur18g02680.1"/>
    <property type="gene ID" value="tetur18g02680"/>
</dbReference>
<accession>T1KR90</accession>
<keyword evidence="2" id="KW-1185">Reference proteome</keyword>
<reference evidence="1" key="2">
    <citation type="submission" date="2015-06" db="UniProtKB">
        <authorList>
            <consortium name="EnsemblMetazoa"/>
        </authorList>
    </citation>
    <scope>IDENTIFICATION</scope>
</reference>
<protein>
    <submittedName>
        <fullName evidence="1">Uncharacterized protein</fullName>
    </submittedName>
</protein>
<evidence type="ECO:0000313" key="1">
    <source>
        <dbReference type="EnsemblMetazoa" id="tetur18g02680.1"/>
    </source>
</evidence>
<name>T1KR90_TETUR</name>
<dbReference type="EMBL" id="CAEY01000384">
    <property type="status" value="NOT_ANNOTATED_CDS"/>
    <property type="molecule type" value="Genomic_DNA"/>
</dbReference>
<dbReference type="Proteomes" id="UP000015104">
    <property type="component" value="Unassembled WGS sequence"/>
</dbReference>